<name>A0A3M0KP49_HIRRU</name>
<organism evidence="1 2">
    <name type="scientific">Hirundo rustica rustica</name>
    <dbReference type="NCBI Taxonomy" id="333673"/>
    <lineage>
        <taxon>Eukaryota</taxon>
        <taxon>Metazoa</taxon>
        <taxon>Chordata</taxon>
        <taxon>Craniata</taxon>
        <taxon>Vertebrata</taxon>
        <taxon>Euteleostomi</taxon>
        <taxon>Archelosauria</taxon>
        <taxon>Archosauria</taxon>
        <taxon>Dinosauria</taxon>
        <taxon>Saurischia</taxon>
        <taxon>Theropoda</taxon>
        <taxon>Coelurosauria</taxon>
        <taxon>Aves</taxon>
        <taxon>Neognathae</taxon>
        <taxon>Neoaves</taxon>
        <taxon>Telluraves</taxon>
        <taxon>Australaves</taxon>
        <taxon>Passeriformes</taxon>
        <taxon>Sylvioidea</taxon>
        <taxon>Hirundinidae</taxon>
        <taxon>Hirundo</taxon>
    </lineage>
</organism>
<sequence length="148" mass="16533">MARDVGTPTRVSPPCWQRQNACCTASFVAAIDIEKSDPSQTSTAGYVFMTQERTDHGQGDGTAGLQRSEIPFSVEPDKWPINTTTTEESLKGVFGEWVWMNSDISDSEVHFYSQQLGQKELTPRLTLPSLYWVLCFSQTILVLGPNQR</sequence>
<dbReference type="EMBL" id="QRBI01000104">
    <property type="protein sequence ID" value="RMC14885.1"/>
    <property type="molecule type" value="Genomic_DNA"/>
</dbReference>
<accession>A0A3M0KP49</accession>
<evidence type="ECO:0000313" key="1">
    <source>
        <dbReference type="EMBL" id="RMC14885.1"/>
    </source>
</evidence>
<evidence type="ECO:0000313" key="2">
    <source>
        <dbReference type="Proteomes" id="UP000269221"/>
    </source>
</evidence>
<gene>
    <name evidence="1" type="ORF">DUI87_07062</name>
</gene>
<keyword evidence="2" id="KW-1185">Reference proteome</keyword>
<protein>
    <submittedName>
        <fullName evidence="1">Uncharacterized protein</fullName>
    </submittedName>
</protein>
<dbReference type="AlphaFoldDB" id="A0A3M0KP49"/>
<proteinExistence type="predicted"/>
<dbReference type="Proteomes" id="UP000269221">
    <property type="component" value="Unassembled WGS sequence"/>
</dbReference>
<comment type="caution">
    <text evidence="1">The sequence shown here is derived from an EMBL/GenBank/DDBJ whole genome shotgun (WGS) entry which is preliminary data.</text>
</comment>
<reference evidence="1 2" key="1">
    <citation type="submission" date="2018-07" db="EMBL/GenBank/DDBJ databases">
        <title>A high quality draft genome assembly of the barn swallow (H. rustica rustica).</title>
        <authorList>
            <person name="Formenti G."/>
            <person name="Chiara M."/>
            <person name="Poveda L."/>
            <person name="Francoijs K.-J."/>
            <person name="Bonisoli-Alquati A."/>
            <person name="Canova L."/>
            <person name="Gianfranceschi L."/>
            <person name="Horner D.S."/>
            <person name="Saino N."/>
        </authorList>
    </citation>
    <scope>NUCLEOTIDE SEQUENCE [LARGE SCALE GENOMIC DNA]</scope>
    <source>
        <strain evidence="1">Chelidonia</strain>
        <tissue evidence="1">Blood</tissue>
    </source>
</reference>